<reference evidence="2" key="1">
    <citation type="journal article" date="2020" name="J Insects Food Feed">
        <title>The yellow mealworm (Tenebrio molitor) genome: a resource for the emerging insects as food and feed industry.</title>
        <authorList>
            <person name="Eriksson T."/>
            <person name="Andere A."/>
            <person name="Kelstrup H."/>
            <person name="Emery V."/>
            <person name="Picard C."/>
        </authorList>
    </citation>
    <scope>NUCLEOTIDE SEQUENCE</scope>
    <source>
        <strain evidence="2">Stoneville</strain>
        <tissue evidence="2">Whole head</tissue>
    </source>
</reference>
<feature type="compositionally biased region" description="Polar residues" evidence="1">
    <location>
        <begin position="427"/>
        <end position="441"/>
    </location>
</feature>
<evidence type="ECO:0000313" key="2">
    <source>
        <dbReference type="EMBL" id="KAH0821012.1"/>
    </source>
</evidence>
<feature type="compositionally biased region" description="Polar residues" evidence="1">
    <location>
        <begin position="407"/>
        <end position="421"/>
    </location>
</feature>
<dbReference type="Proteomes" id="UP000719412">
    <property type="component" value="Unassembled WGS sequence"/>
</dbReference>
<organism evidence="2 3">
    <name type="scientific">Tenebrio molitor</name>
    <name type="common">Yellow mealworm beetle</name>
    <dbReference type="NCBI Taxonomy" id="7067"/>
    <lineage>
        <taxon>Eukaryota</taxon>
        <taxon>Metazoa</taxon>
        <taxon>Ecdysozoa</taxon>
        <taxon>Arthropoda</taxon>
        <taxon>Hexapoda</taxon>
        <taxon>Insecta</taxon>
        <taxon>Pterygota</taxon>
        <taxon>Neoptera</taxon>
        <taxon>Endopterygota</taxon>
        <taxon>Coleoptera</taxon>
        <taxon>Polyphaga</taxon>
        <taxon>Cucujiformia</taxon>
        <taxon>Tenebrionidae</taxon>
        <taxon>Tenebrio</taxon>
    </lineage>
</organism>
<protein>
    <submittedName>
        <fullName evidence="2">Uncharacterized protein</fullName>
    </submittedName>
</protein>
<name>A0A8J6HUT3_TENMO</name>
<accession>A0A8J6HUT3</accession>
<evidence type="ECO:0000256" key="1">
    <source>
        <dbReference type="SAM" id="MobiDB-lite"/>
    </source>
</evidence>
<dbReference type="EMBL" id="JABDTM020009642">
    <property type="protein sequence ID" value="KAH0821012.1"/>
    <property type="molecule type" value="Genomic_DNA"/>
</dbReference>
<dbReference type="AlphaFoldDB" id="A0A8J6HUT3"/>
<comment type="caution">
    <text evidence="2">The sequence shown here is derived from an EMBL/GenBank/DDBJ whole genome shotgun (WGS) entry which is preliminary data.</text>
</comment>
<keyword evidence="3" id="KW-1185">Reference proteome</keyword>
<feature type="region of interest" description="Disordered" evidence="1">
    <location>
        <begin position="390"/>
        <end position="462"/>
    </location>
</feature>
<proteinExistence type="predicted"/>
<evidence type="ECO:0000313" key="3">
    <source>
        <dbReference type="Proteomes" id="UP000719412"/>
    </source>
</evidence>
<sequence>MGFVLRIDKESSDVETLKLLYITYVRFRLEYASLVWSPIFDIRFFTLNGAYPPRGYPQGLLLGEVGVQSLLETHMEHSVIFLFKLFRGLQECTLVLEPDQFEEKSPNWIRNFGMRIGSEDRGVSVLLGKRIAADVPGLGEVKRQRFGVQRTIGARSRALASRGTVLLRSSGCDRENVRMSSSAAIQRTLNVNVKKFKQARWPEPARGSRRIALYLENWRTKKAKASNCVRRYLGVFLCVRTMSASRDAKHKTFGDRPNTHEASPRQALIPRRLFIRCAPSQLVKGRTFQCERCNRSYQAKPALARDQKDCGARDTSKCQFCDARYPTFPGESETKPSEAESTLLENIALVEAKYTKAVTGLNQNHIRYRREKPVYKLCLEKARKELARAIAADSTKAEGSNARPRPNTRSGKPKSTQTPESVRTAKNVPNPSNAEFSPPSRQTKKSPFTPKPENQDNVLQPITQNDVRAAKINWRQSAQDPDKNCVGCVKLVSEEKLTILNNVLLLRNVQTTSWTRTNTTLIPKGGDLKTTENWRPITIESAVQRLFHRILVKRLKAHVELSTHQTV</sequence>
<gene>
    <name evidence="2" type="ORF">GEV33_001779</name>
</gene>
<reference evidence="2" key="2">
    <citation type="submission" date="2021-08" db="EMBL/GenBank/DDBJ databases">
        <authorList>
            <person name="Eriksson T."/>
        </authorList>
    </citation>
    <scope>NUCLEOTIDE SEQUENCE</scope>
    <source>
        <strain evidence="2">Stoneville</strain>
        <tissue evidence="2">Whole head</tissue>
    </source>
</reference>